<dbReference type="OrthoDB" id="4743193at2759"/>
<evidence type="ECO:0000256" key="1">
    <source>
        <dbReference type="SAM" id="Coils"/>
    </source>
</evidence>
<accession>A0A4V4HBK1</accession>
<feature type="compositionally biased region" description="Polar residues" evidence="2">
    <location>
        <begin position="109"/>
        <end position="120"/>
    </location>
</feature>
<feature type="compositionally biased region" description="Basic and acidic residues" evidence="2">
    <location>
        <begin position="1"/>
        <end position="13"/>
    </location>
</feature>
<keyword evidence="1" id="KW-0175">Coiled coil</keyword>
<feature type="region of interest" description="Disordered" evidence="2">
    <location>
        <begin position="172"/>
        <end position="191"/>
    </location>
</feature>
<reference evidence="3 4" key="1">
    <citation type="journal article" date="2019" name="Nat. Ecol. Evol.">
        <title>Megaphylogeny resolves global patterns of mushroom evolution.</title>
        <authorList>
            <person name="Varga T."/>
            <person name="Krizsan K."/>
            <person name="Foldi C."/>
            <person name="Dima B."/>
            <person name="Sanchez-Garcia M."/>
            <person name="Sanchez-Ramirez S."/>
            <person name="Szollosi G.J."/>
            <person name="Szarkandi J.G."/>
            <person name="Papp V."/>
            <person name="Albert L."/>
            <person name="Andreopoulos W."/>
            <person name="Angelini C."/>
            <person name="Antonin V."/>
            <person name="Barry K.W."/>
            <person name="Bougher N.L."/>
            <person name="Buchanan P."/>
            <person name="Buyck B."/>
            <person name="Bense V."/>
            <person name="Catcheside P."/>
            <person name="Chovatia M."/>
            <person name="Cooper J."/>
            <person name="Damon W."/>
            <person name="Desjardin D."/>
            <person name="Finy P."/>
            <person name="Geml J."/>
            <person name="Haridas S."/>
            <person name="Hughes K."/>
            <person name="Justo A."/>
            <person name="Karasinski D."/>
            <person name="Kautmanova I."/>
            <person name="Kiss B."/>
            <person name="Kocsube S."/>
            <person name="Kotiranta H."/>
            <person name="LaButti K.M."/>
            <person name="Lechner B.E."/>
            <person name="Liimatainen K."/>
            <person name="Lipzen A."/>
            <person name="Lukacs Z."/>
            <person name="Mihaltcheva S."/>
            <person name="Morgado L.N."/>
            <person name="Niskanen T."/>
            <person name="Noordeloos M.E."/>
            <person name="Ohm R.A."/>
            <person name="Ortiz-Santana B."/>
            <person name="Ovrebo C."/>
            <person name="Racz N."/>
            <person name="Riley R."/>
            <person name="Savchenko A."/>
            <person name="Shiryaev A."/>
            <person name="Soop K."/>
            <person name="Spirin V."/>
            <person name="Szebenyi C."/>
            <person name="Tomsovsky M."/>
            <person name="Tulloss R.E."/>
            <person name="Uehling J."/>
            <person name="Grigoriev I.V."/>
            <person name="Vagvolgyi C."/>
            <person name="Papp T."/>
            <person name="Martin F.M."/>
            <person name="Miettinen O."/>
            <person name="Hibbett D.S."/>
            <person name="Nagy L.G."/>
        </authorList>
    </citation>
    <scope>NUCLEOTIDE SEQUENCE [LARGE SCALE GENOMIC DNA]</scope>
    <source>
        <strain evidence="3 4">CBS 962.96</strain>
    </source>
</reference>
<feature type="coiled-coil region" evidence="1">
    <location>
        <begin position="194"/>
        <end position="231"/>
    </location>
</feature>
<dbReference type="EMBL" id="ML179979">
    <property type="protein sequence ID" value="THU79765.1"/>
    <property type="molecule type" value="Genomic_DNA"/>
</dbReference>
<proteinExistence type="predicted"/>
<keyword evidence="4" id="KW-1185">Reference proteome</keyword>
<feature type="compositionally biased region" description="Pro residues" evidence="2">
    <location>
        <begin position="132"/>
        <end position="143"/>
    </location>
</feature>
<gene>
    <name evidence="3" type="ORF">K435DRAFT_875094</name>
</gene>
<evidence type="ECO:0000256" key="2">
    <source>
        <dbReference type="SAM" id="MobiDB-lite"/>
    </source>
</evidence>
<name>A0A4V4HBK1_DENBC</name>
<dbReference type="Proteomes" id="UP000297245">
    <property type="component" value="Unassembled WGS sequence"/>
</dbReference>
<evidence type="ECO:0000313" key="4">
    <source>
        <dbReference type="Proteomes" id="UP000297245"/>
    </source>
</evidence>
<organism evidence="3 4">
    <name type="scientific">Dendrothele bispora (strain CBS 962.96)</name>
    <dbReference type="NCBI Taxonomy" id="1314807"/>
    <lineage>
        <taxon>Eukaryota</taxon>
        <taxon>Fungi</taxon>
        <taxon>Dikarya</taxon>
        <taxon>Basidiomycota</taxon>
        <taxon>Agaricomycotina</taxon>
        <taxon>Agaricomycetes</taxon>
        <taxon>Agaricomycetidae</taxon>
        <taxon>Agaricales</taxon>
        <taxon>Agaricales incertae sedis</taxon>
        <taxon>Dendrothele</taxon>
    </lineage>
</organism>
<protein>
    <submittedName>
        <fullName evidence="3">Uncharacterized protein</fullName>
    </submittedName>
</protein>
<dbReference type="AlphaFoldDB" id="A0A4V4HBK1"/>
<feature type="region of interest" description="Disordered" evidence="2">
    <location>
        <begin position="1"/>
        <end position="153"/>
    </location>
</feature>
<sequence length="443" mass="49532">MPFKATKKDEDTSFKPSGHVSSTLKKKKRTRSQTEVNSIDAETPLPRRRTRQSISAPDSTEEPVAASSSHSLQPRKRRREAKSPDSDIEADSTLADHSSQELLPFRVNTPHTPNSHNQEVAQHDISADPQSPSFPPQSPPQSPSFPQSVTPPDLVQHQAPFLLPLSILDSSPFRPQGGRSRVMNPVRNPKGFKKSEEYKQLMELERTQREARQTEQRIAVEEERHRTKEAERLNKVDRAHDVIQLITQPESESGFGFESLKEFFDSMMDRGSDSQITANISRFCRDHGASLASAILDRSEGAYTEFLDGYMAERVQKEGAAIQRYLSRPSGTPMTDVVNQFSLEKFRSDLQELAPTIWKLLLSAAVPANAAQDGGVRRNKELVFVSICAMISMLRSQKANNFQVVIGFFLLGSGASKREIEVLHQAGLSISYTAVMEHIRLLG</sequence>
<evidence type="ECO:0000313" key="3">
    <source>
        <dbReference type="EMBL" id="THU79765.1"/>
    </source>
</evidence>